<feature type="transmembrane region" description="Helical" evidence="1">
    <location>
        <begin position="28"/>
        <end position="51"/>
    </location>
</feature>
<evidence type="ECO:0000313" key="2">
    <source>
        <dbReference type="EMBL" id="MCD1294746.1"/>
    </source>
</evidence>
<dbReference type="Proteomes" id="UP001320159">
    <property type="component" value="Unassembled WGS sequence"/>
</dbReference>
<gene>
    <name evidence="2" type="ORF">CUJ83_07005</name>
</gene>
<evidence type="ECO:0000313" key="3">
    <source>
        <dbReference type="Proteomes" id="UP001320159"/>
    </source>
</evidence>
<dbReference type="EMBL" id="PGCK01000005">
    <property type="protein sequence ID" value="MCD1294746.1"/>
    <property type="molecule type" value="Genomic_DNA"/>
</dbReference>
<dbReference type="AlphaFoldDB" id="A0AAP2W754"/>
<evidence type="ECO:0000256" key="1">
    <source>
        <dbReference type="SAM" id="Phobius"/>
    </source>
</evidence>
<keyword evidence="1" id="KW-1133">Transmembrane helix</keyword>
<comment type="caution">
    <text evidence="2">The sequence shown here is derived from an EMBL/GenBank/DDBJ whole genome shotgun (WGS) entry which is preliminary data.</text>
</comment>
<keyword evidence="1" id="KW-0812">Transmembrane</keyword>
<proteinExistence type="predicted"/>
<protein>
    <submittedName>
        <fullName evidence="2">Uncharacterized protein</fullName>
    </submittedName>
</protein>
<keyword evidence="1" id="KW-0472">Membrane</keyword>
<accession>A0AAP2W754</accession>
<organism evidence="2 3">
    <name type="scientific">Methanooceanicella nereidis</name>
    <dbReference type="NCBI Taxonomy" id="2052831"/>
    <lineage>
        <taxon>Archaea</taxon>
        <taxon>Methanobacteriati</taxon>
        <taxon>Methanobacteriota</taxon>
        <taxon>Stenosarchaea group</taxon>
        <taxon>Methanomicrobia</taxon>
        <taxon>Methanocellales</taxon>
        <taxon>Methanocellaceae</taxon>
        <taxon>Methanooceanicella</taxon>
    </lineage>
</organism>
<reference evidence="2 3" key="1">
    <citation type="submission" date="2017-11" db="EMBL/GenBank/DDBJ databases">
        <title>Isolation and Characterization of Family Methanocellaceae Species from Potential Methane Hydrate Area Offshore Southwestern Taiwan.</title>
        <authorList>
            <person name="Zhang W.-L."/>
            <person name="Chen W.-C."/>
            <person name="Lai M.-C."/>
            <person name="Chen S.-C."/>
        </authorList>
    </citation>
    <scope>NUCLEOTIDE SEQUENCE [LARGE SCALE GENOMIC DNA]</scope>
    <source>
        <strain evidence="2 3">CWC-04</strain>
    </source>
</reference>
<name>A0AAP2W754_9EURY</name>
<keyword evidence="3" id="KW-1185">Reference proteome</keyword>
<sequence>MMLPKINEIKLIATIKNVLSNIPVRIKYTLLLFTATRVMLTAIGLMSHLTLAKKLYGVRLAEHVRCVGQRMVSGYCRERLFGDTPMKSTCPTMRFSLYVLC</sequence>